<protein>
    <recommendedName>
        <fullName evidence="5">DUF3017 domain-containing protein</fullName>
    </recommendedName>
</protein>
<feature type="region of interest" description="Disordered" evidence="1">
    <location>
        <begin position="1"/>
        <end position="113"/>
    </location>
</feature>
<keyword evidence="2" id="KW-1133">Transmembrane helix</keyword>
<sequence>MNDEAPAGAARRPATEPPAPEPAGEARPGAGEAPAGQAPAGDAPSAAGHPPAGDAPSGAGHGPADAPAEDGPADGTPGGGGASAASPSPEEVPETVDFPPPEGAGRAASGDAPAPARQWPLLSVLALAALGLLTVGVHPFEAAFRVGTVMVGAALVGGAVLRRTVPSVGMLAVRSRFTDMVTYGVLGVAIVLFALMIQPRPWLDIPVLQSVVHSTVP</sequence>
<evidence type="ECO:0000256" key="2">
    <source>
        <dbReference type="SAM" id="Phobius"/>
    </source>
</evidence>
<dbReference type="EMBL" id="BAABEP010000105">
    <property type="protein sequence ID" value="GAA3762978.1"/>
    <property type="molecule type" value="Genomic_DNA"/>
</dbReference>
<dbReference type="Pfam" id="PF11222">
    <property type="entry name" value="DUF3017"/>
    <property type="match status" value="1"/>
</dbReference>
<feature type="compositionally biased region" description="Low complexity" evidence="1">
    <location>
        <begin position="22"/>
        <end position="66"/>
    </location>
</feature>
<feature type="transmembrane region" description="Helical" evidence="2">
    <location>
        <begin position="181"/>
        <end position="198"/>
    </location>
</feature>
<evidence type="ECO:0000313" key="4">
    <source>
        <dbReference type="Proteomes" id="UP001499884"/>
    </source>
</evidence>
<organism evidence="3 4">
    <name type="scientific">Streptomyces tremellae</name>
    <dbReference type="NCBI Taxonomy" id="1124239"/>
    <lineage>
        <taxon>Bacteria</taxon>
        <taxon>Bacillati</taxon>
        <taxon>Actinomycetota</taxon>
        <taxon>Actinomycetes</taxon>
        <taxon>Kitasatosporales</taxon>
        <taxon>Streptomycetaceae</taxon>
        <taxon>Streptomyces</taxon>
    </lineage>
</organism>
<evidence type="ECO:0000313" key="3">
    <source>
        <dbReference type="EMBL" id="GAA3762978.1"/>
    </source>
</evidence>
<gene>
    <name evidence="3" type="ORF">GCM10023082_65610</name>
</gene>
<keyword evidence="4" id="KW-1185">Reference proteome</keyword>
<accession>A0ABP7GE30</accession>
<feature type="transmembrane region" description="Helical" evidence="2">
    <location>
        <begin position="119"/>
        <end position="137"/>
    </location>
</feature>
<evidence type="ECO:0008006" key="5">
    <source>
        <dbReference type="Google" id="ProtNLM"/>
    </source>
</evidence>
<feature type="transmembrane region" description="Helical" evidence="2">
    <location>
        <begin position="143"/>
        <end position="161"/>
    </location>
</feature>
<keyword evidence="2" id="KW-0472">Membrane</keyword>
<name>A0ABP7GE30_9ACTN</name>
<dbReference type="Proteomes" id="UP001499884">
    <property type="component" value="Unassembled WGS sequence"/>
</dbReference>
<feature type="compositionally biased region" description="Low complexity" evidence="1">
    <location>
        <begin position="1"/>
        <end position="12"/>
    </location>
</feature>
<dbReference type="InterPro" id="IPR021385">
    <property type="entry name" value="DUF3017"/>
</dbReference>
<proteinExistence type="predicted"/>
<keyword evidence="2" id="KW-0812">Transmembrane</keyword>
<reference evidence="4" key="1">
    <citation type="journal article" date="2019" name="Int. J. Syst. Evol. Microbiol.">
        <title>The Global Catalogue of Microorganisms (GCM) 10K type strain sequencing project: providing services to taxonomists for standard genome sequencing and annotation.</title>
        <authorList>
            <consortium name="The Broad Institute Genomics Platform"/>
            <consortium name="The Broad Institute Genome Sequencing Center for Infectious Disease"/>
            <person name="Wu L."/>
            <person name="Ma J."/>
        </authorList>
    </citation>
    <scope>NUCLEOTIDE SEQUENCE [LARGE SCALE GENOMIC DNA]</scope>
    <source>
        <strain evidence="4">JCM 30846</strain>
    </source>
</reference>
<evidence type="ECO:0000256" key="1">
    <source>
        <dbReference type="SAM" id="MobiDB-lite"/>
    </source>
</evidence>
<comment type="caution">
    <text evidence="3">The sequence shown here is derived from an EMBL/GenBank/DDBJ whole genome shotgun (WGS) entry which is preliminary data.</text>
</comment>